<name>A0AAV0BDL1_PHAPC</name>
<dbReference type="PANTHER" id="PTHR43791:SF85">
    <property type="entry name" value="TRANSPORTER, PUTATIVE (AFU_ORTHOLOGUE AFUA_6G00710)-RELATED"/>
    <property type="match status" value="1"/>
</dbReference>
<dbReference type="Gene3D" id="1.20.1250.20">
    <property type="entry name" value="MFS general substrate transporter like domains"/>
    <property type="match status" value="1"/>
</dbReference>
<evidence type="ECO:0000256" key="6">
    <source>
        <dbReference type="SAM" id="Phobius"/>
    </source>
</evidence>
<evidence type="ECO:0000259" key="7">
    <source>
        <dbReference type="PROSITE" id="PS50850"/>
    </source>
</evidence>
<evidence type="ECO:0000313" key="9">
    <source>
        <dbReference type="Proteomes" id="UP001153365"/>
    </source>
</evidence>
<dbReference type="PROSITE" id="PS50850">
    <property type="entry name" value="MFS"/>
    <property type="match status" value="1"/>
</dbReference>
<proteinExistence type="predicted"/>
<feature type="domain" description="Major facilitator superfamily (MFS) profile" evidence="7">
    <location>
        <begin position="42"/>
        <end position="160"/>
    </location>
</feature>
<dbReference type="Proteomes" id="UP001153365">
    <property type="component" value="Unassembled WGS sequence"/>
</dbReference>
<keyword evidence="4 6" id="KW-1133">Transmembrane helix</keyword>
<dbReference type="AlphaFoldDB" id="A0AAV0BDL1"/>
<evidence type="ECO:0000256" key="4">
    <source>
        <dbReference type="ARBA" id="ARBA00022989"/>
    </source>
</evidence>
<dbReference type="GO" id="GO:0016020">
    <property type="term" value="C:membrane"/>
    <property type="evidence" value="ECO:0007669"/>
    <property type="project" value="UniProtKB-SubCell"/>
</dbReference>
<evidence type="ECO:0000256" key="1">
    <source>
        <dbReference type="ARBA" id="ARBA00004141"/>
    </source>
</evidence>
<evidence type="ECO:0000256" key="5">
    <source>
        <dbReference type="ARBA" id="ARBA00023136"/>
    </source>
</evidence>
<keyword evidence="9" id="KW-1185">Reference proteome</keyword>
<dbReference type="GO" id="GO:0022857">
    <property type="term" value="F:transmembrane transporter activity"/>
    <property type="evidence" value="ECO:0007669"/>
    <property type="project" value="InterPro"/>
</dbReference>
<comment type="caution">
    <text evidence="8">The sequence shown here is derived from an EMBL/GenBank/DDBJ whole genome shotgun (WGS) entry which is preliminary data.</text>
</comment>
<organism evidence="8 9">
    <name type="scientific">Phakopsora pachyrhizi</name>
    <name type="common">Asian soybean rust disease fungus</name>
    <dbReference type="NCBI Taxonomy" id="170000"/>
    <lineage>
        <taxon>Eukaryota</taxon>
        <taxon>Fungi</taxon>
        <taxon>Dikarya</taxon>
        <taxon>Basidiomycota</taxon>
        <taxon>Pucciniomycotina</taxon>
        <taxon>Pucciniomycetes</taxon>
        <taxon>Pucciniales</taxon>
        <taxon>Phakopsoraceae</taxon>
        <taxon>Phakopsora</taxon>
    </lineage>
</organism>
<evidence type="ECO:0000256" key="2">
    <source>
        <dbReference type="ARBA" id="ARBA00022448"/>
    </source>
</evidence>
<feature type="transmembrane region" description="Helical" evidence="6">
    <location>
        <begin position="77"/>
        <end position="101"/>
    </location>
</feature>
<sequence length="160" mass="17895">MDDLSKSEKEANLGGKNSSMLQKDEKYINLERKAVRKSDLVIISTLTIFSFLSHLDRANLGNARAAGLQEVLQINDYQFSIALTITFVPYIAAEIPVNLLLKKVGANIMIPLLVTLWGLVTTFQGFVRTYKFLLLSRFLLGAVEGGLYPATHFQVLLQEF</sequence>
<evidence type="ECO:0000256" key="3">
    <source>
        <dbReference type="ARBA" id="ARBA00022692"/>
    </source>
</evidence>
<dbReference type="Pfam" id="PF07690">
    <property type="entry name" value="MFS_1"/>
    <property type="match status" value="1"/>
</dbReference>
<keyword evidence="3 6" id="KW-0812">Transmembrane</keyword>
<dbReference type="InterPro" id="IPR020846">
    <property type="entry name" value="MFS_dom"/>
</dbReference>
<dbReference type="SUPFAM" id="SSF103473">
    <property type="entry name" value="MFS general substrate transporter"/>
    <property type="match status" value="1"/>
</dbReference>
<keyword evidence="5 6" id="KW-0472">Membrane</keyword>
<evidence type="ECO:0000313" key="8">
    <source>
        <dbReference type="EMBL" id="CAH7685358.1"/>
    </source>
</evidence>
<feature type="transmembrane region" description="Helical" evidence="6">
    <location>
        <begin position="108"/>
        <end position="127"/>
    </location>
</feature>
<dbReference type="InterPro" id="IPR011701">
    <property type="entry name" value="MFS"/>
</dbReference>
<dbReference type="EMBL" id="CALTRL010005721">
    <property type="protein sequence ID" value="CAH7685358.1"/>
    <property type="molecule type" value="Genomic_DNA"/>
</dbReference>
<dbReference type="InterPro" id="IPR036259">
    <property type="entry name" value="MFS_trans_sf"/>
</dbReference>
<comment type="subcellular location">
    <subcellularLocation>
        <location evidence="1">Membrane</location>
        <topology evidence="1">Multi-pass membrane protein</topology>
    </subcellularLocation>
</comment>
<keyword evidence="2" id="KW-0813">Transport</keyword>
<protein>
    <submittedName>
        <fullName evidence="8">Major facilitator superfamily domain-containing protein</fullName>
    </submittedName>
</protein>
<reference evidence="8" key="1">
    <citation type="submission" date="2022-06" db="EMBL/GenBank/DDBJ databases">
        <authorList>
            <consortium name="SYNGENTA / RWTH Aachen University"/>
        </authorList>
    </citation>
    <scope>NUCLEOTIDE SEQUENCE</scope>
</reference>
<accession>A0AAV0BDL1</accession>
<dbReference type="PANTHER" id="PTHR43791">
    <property type="entry name" value="PERMEASE-RELATED"/>
    <property type="match status" value="1"/>
</dbReference>
<gene>
    <name evidence="8" type="ORF">PPACK8108_LOCUS19868</name>
</gene>